<keyword evidence="3" id="KW-1185">Reference proteome</keyword>
<feature type="compositionally biased region" description="Polar residues" evidence="1">
    <location>
        <begin position="1"/>
        <end position="15"/>
    </location>
</feature>
<dbReference type="EMBL" id="JACGWO010000001">
    <property type="protein sequence ID" value="KAK4438718.1"/>
    <property type="molecule type" value="Genomic_DNA"/>
</dbReference>
<sequence length="126" mass="14735">MNTRSRIRNGTTNDFQPIEEGREEMHLLAQGETPPHAIPDEVPQRDREERHHEQGEANEQLHNTWQTKHLPNLTPLLPKKNPPSWKDVGIENKEWMKERGLKKKLTAGCQFPKKEQIFHLSLGMMD</sequence>
<evidence type="ECO:0000313" key="3">
    <source>
        <dbReference type="Proteomes" id="UP001293254"/>
    </source>
</evidence>
<feature type="region of interest" description="Disordered" evidence="1">
    <location>
        <begin position="1"/>
        <end position="64"/>
    </location>
</feature>
<protein>
    <submittedName>
        <fullName evidence="2">Uncharacterized protein</fullName>
    </submittedName>
</protein>
<reference evidence="2" key="2">
    <citation type="journal article" date="2024" name="Plant">
        <title>Genomic evolution and insights into agronomic trait innovations of Sesamum species.</title>
        <authorList>
            <person name="Miao H."/>
            <person name="Wang L."/>
            <person name="Qu L."/>
            <person name="Liu H."/>
            <person name="Sun Y."/>
            <person name="Le M."/>
            <person name="Wang Q."/>
            <person name="Wei S."/>
            <person name="Zheng Y."/>
            <person name="Lin W."/>
            <person name="Duan Y."/>
            <person name="Cao H."/>
            <person name="Xiong S."/>
            <person name="Wang X."/>
            <person name="Wei L."/>
            <person name="Li C."/>
            <person name="Ma Q."/>
            <person name="Ju M."/>
            <person name="Zhao R."/>
            <person name="Li G."/>
            <person name="Mu C."/>
            <person name="Tian Q."/>
            <person name="Mei H."/>
            <person name="Zhang T."/>
            <person name="Gao T."/>
            <person name="Zhang H."/>
        </authorList>
    </citation>
    <scope>NUCLEOTIDE SEQUENCE</scope>
    <source>
        <strain evidence="2">3651</strain>
    </source>
</reference>
<dbReference type="AlphaFoldDB" id="A0AAE1YZP2"/>
<evidence type="ECO:0000313" key="2">
    <source>
        <dbReference type="EMBL" id="KAK4438718.1"/>
    </source>
</evidence>
<evidence type="ECO:0000256" key="1">
    <source>
        <dbReference type="SAM" id="MobiDB-lite"/>
    </source>
</evidence>
<feature type="compositionally biased region" description="Basic and acidic residues" evidence="1">
    <location>
        <begin position="38"/>
        <end position="55"/>
    </location>
</feature>
<gene>
    <name evidence="2" type="ORF">Salat_0206400</name>
</gene>
<dbReference type="Proteomes" id="UP001293254">
    <property type="component" value="Unassembled WGS sequence"/>
</dbReference>
<proteinExistence type="predicted"/>
<accession>A0AAE1YZP2</accession>
<name>A0AAE1YZP2_9LAMI</name>
<reference evidence="2" key="1">
    <citation type="submission" date="2020-06" db="EMBL/GenBank/DDBJ databases">
        <authorList>
            <person name="Li T."/>
            <person name="Hu X."/>
            <person name="Zhang T."/>
            <person name="Song X."/>
            <person name="Zhang H."/>
            <person name="Dai N."/>
            <person name="Sheng W."/>
            <person name="Hou X."/>
            <person name="Wei L."/>
        </authorList>
    </citation>
    <scope>NUCLEOTIDE SEQUENCE</scope>
    <source>
        <strain evidence="2">3651</strain>
        <tissue evidence="2">Leaf</tissue>
    </source>
</reference>
<organism evidence="2 3">
    <name type="scientific">Sesamum alatum</name>
    <dbReference type="NCBI Taxonomy" id="300844"/>
    <lineage>
        <taxon>Eukaryota</taxon>
        <taxon>Viridiplantae</taxon>
        <taxon>Streptophyta</taxon>
        <taxon>Embryophyta</taxon>
        <taxon>Tracheophyta</taxon>
        <taxon>Spermatophyta</taxon>
        <taxon>Magnoliopsida</taxon>
        <taxon>eudicotyledons</taxon>
        <taxon>Gunneridae</taxon>
        <taxon>Pentapetalae</taxon>
        <taxon>asterids</taxon>
        <taxon>lamiids</taxon>
        <taxon>Lamiales</taxon>
        <taxon>Pedaliaceae</taxon>
        <taxon>Sesamum</taxon>
    </lineage>
</organism>
<comment type="caution">
    <text evidence="2">The sequence shown here is derived from an EMBL/GenBank/DDBJ whole genome shotgun (WGS) entry which is preliminary data.</text>
</comment>